<accession>A0A6J5BMP7</accession>
<organism evidence="1 2">
    <name type="scientific">Paraburkholderia rhynchosiae</name>
    <dbReference type="NCBI Taxonomy" id="487049"/>
    <lineage>
        <taxon>Bacteria</taxon>
        <taxon>Pseudomonadati</taxon>
        <taxon>Pseudomonadota</taxon>
        <taxon>Betaproteobacteria</taxon>
        <taxon>Burkholderiales</taxon>
        <taxon>Burkholderiaceae</taxon>
        <taxon>Paraburkholderia</taxon>
    </lineage>
</organism>
<evidence type="ECO:0000313" key="1">
    <source>
        <dbReference type="EMBL" id="CAB3707900.1"/>
    </source>
</evidence>
<dbReference type="GO" id="GO:0035527">
    <property type="term" value="F:3-hydroxypropionate dehydrogenase (NADP+) activity"/>
    <property type="evidence" value="ECO:0007669"/>
    <property type="project" value="UniProtKB-EC"/>
</dbReference>
<keyword evidence="1" id="KW-0560">Oxidoreductase</keyword>
<evidence type="ECO:0000313" key="2">
    <source>
        <dbReference type="Proteomes" id="UP000494205"/>
    </source>
</evidence>
<dbReference type="EMBL" id="CADIJZ010000014">
    <property type="protein sequence ID" value="CAB3707900.1"/>
    <property type="molecule type" value="Genomic_DNA"/>
</dbReference>
<dbReference type="EC" id="1.1.1.298" evidence="1"/>
<dbReference type="Proteomes" id="UP000494205">
    <property type="component" value="Unassembled WGS sequence"/>
</dbReference>
<dbReference type="AlphaFoldDB" id="A0A6J5BMP7"/>
<reference evidence="1 2" key="1">
    <citation type="submission" date="2020-04" db="EMBL/GenBank/DDBJ databases">
        <authorList>
            <person name="De Canck E."/>
        </authorList>
    </citation>
    <scope>NUCLEOTIDE SEQUENCE [LARGE SCALE GENOMIC DNA]</scope>
    <source>
        <strain evidence="1 2">LMG 27174</strain>
    </source>
</reference>
<sequence length="45" mass="5279">MTFSDQALDQLFRHARTHNAWQPKPVNDAALQELVDMRGSARRWL</sequence>
<name>A0A6J5BMP7_9BURK</name>
<gene>
    <name evidence="1" type="primary">rutE_2</name>
    <name evidence="1" type="ORF">LMG27174_04058</name>
</gene>
<protein>
    <submittedName>
        <fullName evidence="1">Malonic semialdehyde reductase RutE</fullName>
        <ecNumber evidence="1">1.1.1.298</ecNumber>
    </submittedName>
</protein>
<proteinExistence type="predicted"/>